<proteinExistence type="predicted"/>
<dbReference type="PhylomeDB" id="Q54TG0"/>
<dbReference type="GeneID" id="8623242"/>
<gene>
    <name evidence="5" type="primary">mon1</name>
    <name evidence="5" type="ORF">DDB_G0281773</name>
</gene>
<dbReference type="STRING" id="44689.Q54TG0"/>
<feature type="region of interest" description="Disordered" evidence="1">
    <location>
        <begin position="1"/>
        <end position="45"/>
    </location>
</feature>
<dbReference type="AlphaFoldDB" id="Q54TG0"/>
<dbReference type="Pfam" id="PF19037">
    <property type="entry name" value="Fuz_longin_2"/>
    <property type="match status" value="1"/>
</dbReference>
<dbReference type="GO" id="GO:0016192">
    <property type="term" value="P:vesicle-mediated transport"/>
    <property type="evidence" value="ECO:0007669"/>
    <property type="project" value="InterPro"/>
</dbReference>
<dbReference type="FunCoup" id="Q54TG0">
    <property type="interactions" value="196"/>
</dbReference>
<sequence length="478" mass="54989">MSETTKTTTTTTTTTTNSSDNYNNNNSEIDNSTDNLEQPTVEGGDIEDLSNYILSKIDESSTATGRPARKYSEQDTSTPEWFEHKKHFFILSFSGKPIYSRYGDEVALNTFMASLSAMSSFVESSNDELRYITAGKYQFVFIQKNPLNLVCIANTGEPYQMIKQQLEYIHALIISVLTQSNIKAVFEAKYDLRDLLGGTDKYLDNFIHQTNSDFSILLNSVNCLRLNNNIRNSITNILSNRKCDSLLFSYLISGNKLISTVKHKKTPSLKSQDIHIVMNYVLSTSSFRESESWIPICLPNYNDSGFLHLYICYLYSDVCLLLFSNQAESFYQMNEIKTLVSKDMEQESLVDELNRAVALHDYTTAFTEVPNLLHFLYKNRSSNYSTYPVFSPPYSIHKKEKKRLFRLYQHIINHVNNSSNKPHKYYYHTSATETIIVAISNHHELYATFSPLENKKNVFESFTFLLQWITKDNSIIIQ</sequence>
<feature type="compositionally biased region" description="Low complexity" evidence="1">
    <location>
        <begin position="1"/>
        <end position="35"/>
    </location>
</feature>
<evidence type="ECO:0000259" key="3">
    <source>
        <dbReference type="Pfam" id="PF19037"/>
    </source>
</evidence>
<protein>
    <submittedName>
        <fullName evidence="5">DUF254 family protein</fullName>
    </submittedName>
</protein>
<evidence type="ECO:0000313" key="6">
    <source>
        <dbReference type="Proteomes" id="UP000002195"/>
    </source>
</evidence>
<dbReference type="OMA" id="QQPFNAK"/>
<dbReference type="InterPro" id="IPR043972">
    <property type="entry name" value="FUZ/MON1/HPS1_longin_1"/>
</dbReference>
<evidence type="ECO:0000259" key="4">
    <source>
        <dbReference type="Pfam" id="PF19038"/>
    </source>
</evidence>
<dbReference type="PaxDb" id="44689-DDB0234068"/>
<dbReference type="GO" id="GO:0006623">
    <property type="term" value="P:protein targeting to vacuole"/>
    <property type="evidence" value="ECO:0007669"/>
    <property type="project" value="InterPro"/>
</dbReference>
<evidence type="ECO:0000256" key="1">
    <source>
        <dbReference type="SAM" id="MobiDB-lite"/>
    </source>
</evidence>
<organism evidence="5 6">
    <name type="scientific">Dictyostelium discoideum</name>
    <name type="common">Social amoeba</name>
    <dbReference type="NCBI Taxonomy" id="44689"/>
    <lineage>
        <taxon>Eukaryota</taxon>
        <taxon>Amoebozoa</taxon>
        <taxon>Evosea</taxon>
        <taxon>Eumycetozoa</taxon>
        <taxon>Dictyostelia</taxon>
        <taxon>Dictyosteliales</taxon>
        <taxon>Dictyosteliaceae</taxon>
        <taxon>Dictyostelium</taxon>
    </lineage>
</organism>
<dbReference type="InParanoid" id="Q54TG0"/>
<dbReference type="PRINTS" id="PR01546">
    <property type="entry name" value="YEAST73DUF"/>
</dbReference>
<dbReference type="Pfam" id="PF19036">
    <property type="entry name" value="Fuz_longin_1"/>
    <property type="match status" value="1"/>
</dbReference>
<dbReference type="eggNOG" id="KOG0997">
    <property type="taxonomic scope" value="Eukaryota"/>
</dbReference>
<dbReference type="InterPro" id="IPR043970">
    <property type="entry name" value="FUZ/MON1/HPS1_longin_3"/>
</dbReference>
<dbReference type="KEGG" id="ddi:DDB_G0281773"/>
<dbReference type="RefSeq" id="XP_640631.1">
    <property type="nucleotide sequence ID" value="XM_635539.1"/>
</dbReference>
<dbReference type="VEuPathDB" id="AmoebaDB:DDB_G0281773"/>
<dbReference type="InterPro" id="IPR043971">
    <property type="entry name" value="FUZ/MON1/HPS1_longin_2"/>
</dbReference>
<dbReference type="PANTHER" id="PTHR13027:SF7">
    <property type="entry name" value="VACUOLAR FUSION PROTEIN MON1 HOMOLOG"/>
    <property type="match status" value="1"/>
</dbReference>
<dbReference type="Pfam" id="PF19038">
    <property type="entry name" value="Fuz_longin_3"/>
    <property type="match status" value="1"/>
</dbReference>
<dbReference type="Reactome" id="R-DDI-8876198">
    <property type="pathway name" value="RAB GEFs exchange GTP for GDP on RABs"/>
</dbReference>
<evidence type="ECO:0000313" key="5">
    <source>
        <dbReference type="EMBL" id="EAL66648.1"/>
    </source>
</evidence>
<reference evidence="5 6" key="1">
    <citation type="journal article" date="2005" name="Nature">
        <title>The genome of the social amoeba Dictyostelium discoideum.</title>
        <authorList>
            <consortium name="The Dictyostelium discoideum Sequencing Consortium"/>
            <person name="Eichinger L."/>
            <person name="Pachebat J.A."/>
            <person name="Glockner G."/>
            <person name="Rajandream M.A."/>
            <person name="Sucgang R."/>
            <person name="Berriman M."/>
            <person name="Song J."/>
            <person name="Olsen R."/>
            <person name="Szafranski K."/>
            <person name="Xu Q."/>
            <person name="Tunggal B."/>
            <person name="Kummerfeld S."/>
            <person name="Madera M."/>
            <person name="Konfortov B.A."/>
            <person name="Rivero F."/>
            <person name="Bankier A.T."/>
            <person name="Lehmann R."/>
            <person name="Hamlin N."/>
            <person name="Davies R."/>
            <person name="Gaudet P."/>
            <person name="Fey P."/>
            <person name="Pilcher K."/>
            <person name="Chen G."/>
            <person name="Saunders D."/>
            <person name="Sodergren E."/>
            <person name="Davis P."/>
            <person name="Kerhornou A."/>
            <person name="Nie X."/>
            <person name="Hall N."/>
            <person name="Anjard C."/>
            <person name="Hemphill L."/>
            <person name="Bason N."/>
            <person name="Farbrother P."/>
            <person name="Desany B."/>
            <person name="Just E."/>
            <person name="Morio T."/>
            <person name="Rost R."/>
            <person name="Churcher C."/>
            <person name="Cooper J."/>
            <person name="Haydock S."/>
            <person name="van Driessche N."/>
            <person name="Cronin A."/>
            <person name="Goodhead I."/>
            <person name="Muzny D."/>
            <person name="Mourier T."/>
            <person name="Pain A."/>
            <person name="Lu M."/>
            <person name="Harper D."/>
            <person name="Lindsay R."/>
            <person name="Hauser H."/>
            <person name="James K."/>
            <person name="Quiles M."/>
            <person name="Madan Babu M."/>
            <person name="Saito T."/>
            <person name="Buchrieser C."/>
            <person name="Wardroper A."/>
            <person name="Felder M."/>
            <person name="Thangavelu M."/>
            <person name="Johnson D."/>
            <person name="Knights A."/>
            <person name="Loulseged H."/>
            <person name="Mungall K."/>
            <person name="Oliver K."/>
            <person name="Price C."/>
            <person name="Quail M.A."/>
            <person name="Urushihara H."/>
            <person name="Hernandez J."/>
            <person name="Rabbinowitsch E."/>
            <person name="Steffen D."/>
            <person name="Sanders M."/>
            <person name="Ma J."/>
            <person name="Kohara Y."/>
            <person name="Sharp S."/>
            <person name="Simmonds M."/>
            <person name="Spiegler S."/>
            <person name="Tivey A."/>
            <person name="Sugano S."/>
            <person name="White B."/>
            <person name="Walker D."/>
            <person name="Woodward J."/>
            <person name="Winckler T."/>
            <person name="Tanaka Y."/>
            <person name="Shaulsky G."/>
            <person name="Schleicher M."/>
            <person name="Weinstock G."/>
            <person name="Rosenthal A."/>
            <person name="Cox E.C."/>
            <person name="Chisholm R.L."/>
            <person name="Gibbs R."/>
            <person name="Loomis W.F."/>
            <person name="Platzer M."/>
            <person name="Kay R.R."/>
            <person name="Williams J."/>
            <person name="Dear P.H."/>
            <person name="Noegel A.A."/>
            <person name="Barrell B."/>
            <person name="Kuspa A."/>
        </authorList>
    </citation>
    <scope>NUCLEOTIDE SEQUENCE [LARGE SCALE GENOMIC DNA]</scope>
    <source>
        <strain evidence="5 6">AX4</strain>
    </source>
</reference>
<feature type="domain" description="FUZ/MON1/HPS1 first Longin" evidence="2">
    <location>
        <begin position="86"/>
        <end position="205"/>
    </location>
</feature>
<dbReference type="Proteomes" id="UP000002195">
    <property type="component" value="Unassembled WGS sequence"/>
</dbReference>
<dbReference type="SMR" id="Q54TG0"/>
<dbReference type="HOGENOM" id="CLU_014574_3_0_1"/>
<keyword evidence="6" id="KW-1185">Reference proteome</keyword>
<feature type="domain" description="FUZ/MON1/HPS1 second Longin" evidence="3">
    <location>
        <begin position="245"/>
        <end position="339"/>
    </location>
</feature>
<evidence type="ECO:0000259" key="2">
    <source>
        <dbReference type="Pfam" id="PF19036"/>
    </source>
</evidence>
<name>Q54TG0_DICDI</name>
<comment type="caution">
    <text evidence="5">The sequence shown here is derived from an EMBL/GenBank/DDBJ whole genome shotgun (WGS) entry which is preliminary data.</text>
</comment>
<feature type="domain" description="FUZ/MON1/HPS1 third Longin" evidence="4">
    <location>
        <begin position="371"/>
        <end position="472"/>
    </location>
</feature>
<dbReference type="dictyBase" id="DDB_G0281773">
    <property type="gene designation" value="mon1"/>
</dbReference>
<dbReference type="EMBL" id="AAFI02000042">
    <property type="protein sequence ID" value="EAL66648.1"/>
    <property type="molecule type" value="Genomic_DNA"/>
</dbReference>
<accession>Q54TG0</accession>
<dbReference type="InterPro" id="IPR004353">
    <property type="entry name" value="Mon1"/>
</dbReference>
<dbReference type="PANTHER" id="PTHR13027">
    <property type="entry name" value="SAND PROTEIN-RELATED"/>
    <property type="match status" value="1"/>
</dbReference>